<accession>A0A084AWP3</accession>
<sequence length="285" mass="32660">MAPRQAAAAPGNLLRVYNLVMRARTSPWALIIRIPKDLLRIFVQASVASIAPPPIMSIGRYFISDAVLRDHRQIEALYDNILQTTDTDERSRRTKNLIDEVIRHCHAEEVILHPVFETQGHRGKTILKRDRATYEKVKVQVSRLQELAPSDDDFKPCLEALYLYLKQHIIGEDRCYLAALEASIEEERSEELAQEFRNFGQGPHIRMLTERIHDDGHEALRPIEVGVGDIQHYEHLGQQCILTHLMLHLVPRTHTSNEDDQESLRPDDSAARNTQSKQAIPRPIP</sequence>
<dbReference type="InterPro" id="IPR012312">
    <property type="entry name" value="Hemerythrin-like"/>
</dbReference>
<dbReference type="Pfam" id="PF01814">
    <property type="entry name" value="Hemerythrin"/>
    <property type="match status" value="1"/>
</dbReference>
<evidence type="ECO:0000259" key="2">
    <source>
        <dbReference type="Pfam" id="PF01814"/>
    </source>
</evidence>
<evidence type="ECO:0000256" key="1">
    <source>
        <dbReference type="SAM" id="MobiDB-lite"/>
    </source>
</evidence>
<reference evidence="3 4" key="1">
    <citation type="journal article" date="2014" name="BMC Genomics">
        <title>Comparative genome sequencing reveals chemotype-specific gene clusters in the toxigenic black mold Stachybotrys.</title>
        <authorList>
            <person name="Semeiks J."/>
            <person name="Borek D."/>
            <person name="Otwinowski Z."/>
            <person name="Grishin N.V."/>
        </authorList>
    </citation>
    <scope>NUCLEOTIDE SEQUENCE [LARGE SCALE GENOMIC DNA]</scope>
    <source>
        <strain evidence="4">CBS 109288 / IBT 7711</strain>
    </source>
</reference>
<dbReference type="EMBL" id="KL648516">
    <property type="protein sequence ID" value="KEY69722.1"/>
    <property type="molecule type" value="Genomic_DNA"/>
</dbReference>
<dbReference type="Proteomes" id="UP000028045">
    <property type="component" value="Unassembled WGS sequence"/>
</dbReference>
<dbReference type="AlphaFoldDB" id="A0A084AWP3"/>
<name>A0A084AWP3_STACB</name>
<gene>
    <name evidence="3" type="ORF">S7711_10678</name>
</gene>
<feature type="region of interest" description="Disordered" evidence="1">
    <location>
        <begin position="254"/>
        <end position="285"/>
    </location>
</feature>
<dbReference type="PANTHER" id="PTHR35585:SF1">
    <property type="entry name" value="HHE DOMAIN PROTEIN (AFU_ORTHOLOGUE AFUA_4G00730)"/>
    <property type="match status" value="1"/>
</dbReference>
<keyword evidence="4" id="KW-1185">Reference proteome</keyword>
<protein>
    <recommendedName>
        <fullName evidence="2">Hemerythrin-like domain-containing protein</fullName>
    </recommendedName>
</protein>
<dbReference type="PANTHER" id="PTHR35585">
    <property type="entry name" value="HHE DOMAIN PROTEIN (AFU_ORTHOLOGUE AFUA_4G00730)"/>
    <property type="match status" value="1"/>
</dbReference>
<dbReference type="HOGENOM" id="CLU_977189_0_0_1"/>
<organism evidence="3 4">
    <name type="scientific">Stachybotrys chartarum (strain CBS 109288 / IBT 7711)</name>
    <name type="common">Toxic black mold</name>
    <name type="synonym">Stilbospora chartarum</name>
    <dbReference type="NCBI Taxonomy" id="1280523"/>
    <lineage>
        <taxon>Eukaryota</taxon>
        <taxon>Fungi</taxon>
        <taxon>Dikarya</taxon>
        <taxon>Ascomycota</taxon>
        <taxon>Pezizomycotina</taxon>
        <taxon>Sordariomycetes</taxon>
        <taxon>Hypocreomycetidae</taxon>
        <taxon>Hypocreales</taxon>
        <taxon>Stachybotryaceae</taxon>
        <taxon>Stachybotrys</taxon>
    </lineage>
</organism>
<dbReference type="OrthoDB" id="9983919at2759"/>
<feature type="domain" description="Hemerythrin-like" evidence="2">
    <location>
        <begin position="64"/>
        <end position="178"/>
    </location>
</feature>
<evidence type="ECO:0000313" key="4">
    <source>
        <dbReference type="Proteomes" id="UP000028045"/>
    </source>
</evidence>
<proteinExistence type="predicted"/>
<evidence type="ECO:0000313" key="3">
    <source>
        <dbReference type="EMBL" id="KEY69722.1"/>
    </source>
</evidence>